<evidence type="ECO:0000313" key="2">
    <source>
        <dbReference type="EMBL" id="GGR24594.1"/>
    </source>
</evidence>
<dbReference type="Gene3D" id="3.40.50.720">
    <property type="entry name" value="NAD(P)-binding Rossmann-like Domain"/>
    <property type="match status" value="1"/>
</dbReference>
<organism evidence="2 3">
    <name type="scientific">Deinococcus ruber</name>
    <dbReference type="NCBI Taxonomy" id="1848197"/>
    <lineage>
        <taxon>Bacteria</taxon>
        <taxon>Thermotogati</taxon>
        <taxon>Deinococcota</taxon>
        <taxon>Deinococci</taxon>
        <taxon>Deinococcales</taxon>
        <taxon>Deinococcaceae</taxon>
        <taxon>Deinococcus</taxon>
    </lineage>
</organism>
<sequence>MTNPSTMRAIWVEQIGEPETMQLRELPIPALKPGFVRLKVDAVGINFADVLAVQGKYLTPTQTPLIPGMEFAGTVDALGEGVSGFTVGQAVACLGGRGGLAEYATVPAQTLVPVPEGLNSAEAAAFPVSYYTAYITLVTLGHAQPGETVLVQGAAGALGTALIQVGRALNLTVIALASTEDKLKIASDLGAHVTLLSERSDIVDAVKEATGGKGVNLLVEITGGEMVQKSLRMMANRGRVLIVGAASGEDGKVSSTALMKKNLSVTGVWLTSMMGEPGVIEDAVAFFTPLLKSGQIRPQVGKTYSLEQSAAAFRDILGRKTTGKVVIEPQR</sequence>
<dbReference type="SMART" id="SM00829">
    <property type="entry name" value="PKS_ER"/>
    <property type="match status" value="1"/>
</dbReference>
<dbReference type="Gene3D" id="3.90.180.10">
    <property type="entry name" value="Medium-chain alcohol dehydrogenases, catalytic domain"/>
    <property type="match status" value="1"/>
</dbReference>
<dbReference type="InterPro" id="IPR013154">
    <property type="entry name" value="ADH-like_N"/>
</dbReference>
<dbReference type="InterPro" id="IPR020843">
    <property type="entry name" value="ER"/>
</dbReference>
<dbReference type="InterPro" id="IPR051397">
    <property type="entry name" value="Zn-ADH-like_protein"/>
</dbReference>
<dbReference type="SUPFAM" id="SSF51735">
    <property type="entry name" value="NAD(P)-binding Rossmann-fold domains"/>
    <property type="match status" value="1"/>
</dbReference>
<dbReference type="PANTHER" id="PTHR43677:SF4">
    <property type="entry name" value="QUINONE OXIDOREDUCTASE-LIKE PROTEIN 2"/>
    <property type="match status" value="1"/>
</dbReference>
<dbReference type="Proteomes" id="UP000603865">
    <property type="component" value="Unassembled WGS sequence"/>
</dbReference>
<evidence type="ECO:0000259" key="1">
    <source>
        <dbReference type="SMART" id="SM00829"/>
    </source>
</evidence>
<name>A0A918FAF0_9DEIO</name>
<dbReference type="AlphaFoldDB" id="A0A918FAF0"/>
<dbReference type="GO" id="GO:0016491">
    <property type="term" value="F:oxidoreductase activity"/>
    <property type="evidence" value="ECO:0007669"/>
    <property type="project" value="InterPro"/>
</dbReference>
<dbReference type="EMBL" id="BMQL01000033">
    <property type="protein sequence ID" value="GGR24594.1"/>
    <property type="molecule type" value="Genomic_DNA"/>
</dbReference>
<keyword evidence="3" id="KW-1185">Reference proteome</keyword>
<accession>A0A918FAF0</accession>
<comment type="caution">
    <text evidence="2">The sequence shown here is derived from an EMBL/GenBank/DDBJ whole genome shotgun (WGS) entry which is preliminary data.</text>
</comment>
<protein>
    <submittedName>
        <fullName evidence="2">NADPH:quinone oxidoreductase</fullName>
    </submittedName>
</protein>
<reference evidence="2" key="1">
    <citation type="journal article" date="2014" name="Int. J. Syst. Evol. Microbiol.">
        <title>Complete genome sequence of Corynebacterium casei LMG S-19264T (=DSM 44701T), isolated from a smear-ripened cheese.</title>
        <authorList>
            <consortium name="US DOE Joint Genome Institute (JGI-PGF)"/>
            <person name="Walter F."/>
            <person name="Albersmeier A."/>
            <person name="Kalinowski J."/>
            <person name="Ruckert C."/>
        </authorList>
    </citation>
    <scope>NUCLEOTIDE SEQUENCE</scope>
    <source>
        <strain evidence="2">JCM 31311</strain>
    </source>
</reference>
<reference evidence="2" key="2">
    <citation type="submission" date="2020-09" db="EMBL/GenBank/DDBJ databases">
        <authorList>
            <person name="Sun Q."/>
            <person name="Ohkuma M."/>
        </authorList>
    </citation>
    <scope>NUCLEOTIDE SEQUENCE</scope>
    <source>
        <strain evidence="2">JCM 31311</strain>
    </source>
</reference>
<dbReference type="RefSeq" id="WP_229776343.1">
    <property type="nucleotide sequence ID" value="NZ_BMQL01000033.1"/>
</dbReference>
<dbReference type="InterPro" id="IPR036291">
    <property type="entry name" value="NAD(P)-bd_dom_sf"/>
</dbReference>
<dbReference type="SUPFAM" id="SSF50129">
    <property type="entry name" value="GroES-like"/>
    <property type="match status" value="1"/>
</dbReference>
<dbReference type="InterPro" id="IPR011032">
    <property type="entry name" value="GroES-like_sf"/>
</dbReference>
<dbReference type="CDD" id="cd08241">
    <property type="entry name" value="QOR1"/>
    <property type="match status" value="1"/>
</dbReference>
<feature type="domain" description="Enoyl reductase (ER)" evidence="1">
    <location>
        <begin position="16"/>
        <end position="327"/>
    </location>
</feature>
<evidence type="ECO:0000313" key="3">
    <source>
        <dbReference type="Proteomes" id="UP000603865"/>
    </source>
</evidence>
<gene>
    <name evidence="2" type="ORF">GCM10008957_40360</name>
</gene>
<dbReference type="PANTHER" id="PTHR43677">
    <property type="entry name" value="SHORT-CHAIN DEHYDROGENASE/REDUCTASE"/>
    <property type="match status" value="1"/>
</dbReference>
<proteinExistence type="predicted"/>
<dbReference type="InterPro" id="IPR013149">
    <property type="entry name" value="ADH-like_C"/>
</dbReference>
<dbReference type="Pfam" id="PF08240">
    <property type="entry name" value="ADH_N"/>
    <property type="match status" value="1"/>
</dbReference>
<dbReference type="Pfam" id="PF00107">
    <property type="entry name" value="ADH_zinc_N"/>
    <property type="match status" value="1"/>
</dbReference>